<organism evidence="1 2">
    <name type="scientific">Mucilaginibacter limnophilus</name>
    <dbReference type="NCBI Taxonomy" id="1932778"/>
    <lineage>
        <taxon>Bacteria</taxon>
        <taxon>Pseudomonadati</taxon>
        <taxon>Bacteroidota</taxon>
        <taxon>Sphingobacteriia</taxon>
        <taxon>Sphingobacteriales</taxon>
        <taxon>Sphingobacteriaceae</taxon>
        <taxon>Mucilaginibacter</taxon>
    </lineage>
</organism>
<name>A0A3S2VAQ2_9SPHI</name>
<evidence type="ECO:0000313" key="1">
    <source>
        <dbReference type="EMBL" id="RVU02971.1"/>
    </source>
</evidence>
<sequence>MIKLKMNYRQITLPAAIFLLLMITVTACRKVPERTGTSVEKLAGKWYVRVDNLPKRYAINTYNTAANTPDQFWLETAALRDLTVSATENIGVKGKVPVQLSAQTFSGTGLANTLTATLTNIPTFDILNGKVITNGTVGIKSRTPADSIYFEVKAKGKTFKVSGFHATGFIVDEP</sequence>
<dbReference type="InterPro" id="IPR024404">
    <property type="entry name" value="Lipid-bd_put"/>
</dbReference>
<comment type="caution">
    <text evidence="1">The sequence shown here is derived from an EMBL/GenBank/DDBJ whole genome shotgun (WGS) entry which is preliminary data.</text>
</comment>
<dbReference type="RefSeq" id="WP_127703336.1">
    <property type="nucleotide sequence ID" value="NZ_SACK01000001.1"/>
</dbReference>
<dbReference type="AlphaFoldDB" id="A0A3S2VAQ2"/>
<protein>
    <recommendedName>
        <fullName evidence="3">Lipid/polyisoprenoid-binding YceI-like domain-containing protein</fullName>
    </recommendedName>
</protein>
<accession>A0A3S2VAQ2</accession>
<evidence type="ECO:0000313" key="2">
    <source>
        <dbReference type="Proteomes" id="UP000282759"/>
    </source>
</evidence>
<proteinExistence type="predicted"/>
<dbReference type="EMBL" id="SACK01000001">
    <property type="protein sequence ID" value="RVU02971.1"/>
    <property type="molecule type" value="Genomic_DNA"/>
</dbReference>
<dbReference type="PROSITE" id="PS51257">
    <property type="entry name" value="PROKAR_LIPOPROTEIN"/>
    <property type="match status" value="1"/>
</dbReference>
<gene>
    <name evidence="1" type="ORF">EOD41_03285</name>
</gene>
<keyword evidence="2" id="KW-1185">Reference proteome</keyword>
<dbReference type="OrthoDB" id="851990at2"/>
<dbReference type="InterPro" id="IPR038668">
    <property type="entry name" value="Lipid-bd_sf"/>
</dbReference>
<reference evidence="1 2" key="1">
    <citation type="submission" date="2019-01" db="EMBL/GenBank/DDBJ databases">
        <authorList>
            <person name="Chen W.-M."/>
        </authorList>
    </citation>
    <scope>NUCLEOTIDE SEQUENCE [LARGE SCALE GENOMIC DNA]</scope>
    <source>
        <strain evidence="1 2">YBJ-36</strain>
    </source>
</reference>
<dbReference type="Pfam" id="PF12888">
    <property type="entry name" value="Lipid_bd"/>
    <property type="match status" value="1"/>
</dbReference>
<dbReference type="Proteomes" id="UP000282759">
    <property type="component" value="Unassembled WGS sequence"/>
</dbReference>
<evidence type="ECO:0008006" key="3">
    <source>
        <dbReference type="Google" id="ProtNLM"/>
    </source>
</evidence>
<dbReference type="Gene3D" id="2.40.128.220">
    <property type="match status" value="1"/>
</dbReference>